<evidence type="ECO:0000313" key="2">
    <source>
        <dbReference type="EMBL" id="CAB1456632.1"/>
    </source>
</evidence>
<feature type="compositionally biased region" description="Basic residues" evidence="1">
    <location>
        <begin position="86"/>
        <end position="98"/>
    </location>
</feature>
<keyword evidence="3" id="KW-1185">Reference proteome</keyword>
<feature type="region of interest" description="Disordered" evidence="1">
    <location>
        <begin position="52"/>
        <end position="111"/>
    </location>
</feature>
<dbReference type="AlphaFoldDB" id="A0A9N7ZB81"/>
<name>A0A9N7ZB81_PLEPL</name>
<protein>
    <submittedName>
        <fullName evidence="2">Uncharacterized protein</fullName>
    </submittedName>
</protein>
<gene>
    <name evidence="2" type="ORF">PLEPLA_LOCUS44424</name>
</gene>
<organism evidence="2 3">
    <name type="scientific">Pleuronectes platessa</name>
    <name type="common">European plaice</name>
    <dbReference type="NCBI Taxonomy" id="8262"/>
    <lineage>
        <taxon>Eukaryota</taxon>
        <taxon>Metazoa</taxon>
        <taxon>Chordata</taxon>
        <taxon>Craniata</taxon>
        <taxon>Vertebrata</taxon>
        <taxon>Euteleostomi</taxon>
        <taxon>Actinopterygii</taxon>
        <taxon>Neopterygii</taxon>
        <taxon>Teleostei</taxon>
        <taxon>Neoteleostei</taxon>
        <taxon>Acanthomorphata</taxon>
        <taxon>Carangaria</taxon>
        <taxon>Pleuronectiformes</taxon>
        <taxon>Pleuronectoidei</taxon>
        <taxon>Pleuronectidae</taxon>
        <taxon>Pleuronectes</taxon>
    </lineage>
</organism>
<evidence type="ECO:0000313" key="3">
    <source>
        <dbReference type="Proteomes" id="UP001153269"/>
    </source>
</evidence>
<comment type="caution">
    <text evidence="2">The sequence shown here is derived from an EMBL/GenBank/DDBJ whole genome shotgun (WGS) entry which is preliminary data.</text>
</comment>
<sequence length="125" mass="13741">MTQRGEMMAPPQTCLPLHCKLTCQPHLPLAAIVPPTIRRPSLARAVHSGGFLDRKDNGVGTLQFPFAPQGREGSPSEGNNRNFTERKRRGIQKVHLTSRHIPPEATLHSPIPNLQNCTPLTSVVL</sequence>
<dbReference type="Proteomes" id="UP001153269">
    <property type="component" value="Unassembled WGS sequence"/>
</dbReference>
<evidence type="ECO:0000256" key="1">
    <source>
        <dbReference type="SAM" id="MobiDB-lite"/>
    </source>
</evidence>
<reference evidence="2" key="1">
    <citation type="submission" date="2020-03" db="EMBL/GenBank/DDBJ databases">
        <authorList>
            <person name="Weist P."/>
        </authorList>
    </citation>
    <scope>NUCLEOTIDE SEQUENCE</scope>
</reference>
<proteinExistence type="predicted"/>
<accession>A0A9N7ZB81</accession>
<dbReference type="EMBL" id="CADEAL010004306">
    <property type="protein sequence ID" value="CAB1456632.1"/>
    <property type="molecule type" value="Genomic_DNA"/>
</dbReference>